<dbReference type="InterPro" id="IPR029061">
    <property type="entry name" value="THDP-binding"/>
</dbReference>
<evidence type="ECO:0000313" key="5">
    <source>
        <dbReference type="EMBL" id="TMI72819.1"/>
    </source>
</evidence>
<dbReference type="Pfam" id="PF01855">
    <property type="entry name" value="POR_N"/>
    <property type="match status" value="1"/>
</dbReference>
<protein>
    <submittedName>
        <fullName evidence="5">2-oxoacid:acceptor oxidoreductase subunit alpha</fullName>
    </submittedName>
</protein>
<dbReference type="InterPro" id="IPR033248">
    <property type="entry name" value="Transketolase_C"/>
</dbReference>
<evidence type="ECO:0000313" key="6">
    <source>
        <dbReference type="Proteomes" id="UP000318834"/>
    </source>
</evidence>
<gene>
    <name evidence="5" type="ORF">E6H05_10720</name>
</gene>
<dbReference type="PANTHER" id="PTHR32154">
    <property type="entry name" value="PYRUVATE-FLAVODOXIN OXIDOREDUCTASE-RELATED"/>
    <property type="match status" value="1"/>
</dbReference>
<dbReference type="InterPro" id="IPR002869">
    <property type="entry name" value="Pyrv_flavodox_OxRed_cen"/>
</dbReference>
<dbReference type="SUPFAM" id="SSF53323">
    <property type="entry name" value="Pyruvate-ferredoxin oxidoreductase, PFOR, domain III"/>
    <property type="match status" value="1"/>
</dbReference>
<dbReference type="Gene3D" id="3.40.50.920">
    <property type="match status" value="1"/>
</dbReference>
<sequence>MIRDEVRDCGDGAGLWGFDRRPAPSSPGMGREGITSVIVNHLKLLVGGVQLRDGVVTVSDILGRIFTRAGLHVLAMERGYASTIYGAHQYDPIVVAEEPPVSWGDPEIDILVALDYDSNPDAKEQPNRDTILRHSKYLKDGGLLVYDSSTGDIATDALERRGIKIFPIPARNIARDELKRDVVKNVVTVGALFRLLEFDRDATHLRALLEERFLRKGREIVELNLRAAQRGLEVVESVLKAKSWTDAGYRLEPRPTKGPMLLLSGNDALSIAAIRAGCRFYAGYPITPASAILEFMEEHLPKFGGRAMQGQNERESIRAAIGAAITGVRSMVGTSGPGLSLKVEEFGVSGMSEVPMVIVDTQRAGPSTGMPTKSEQGDLFLVAYGGHGEIPRIVLAPATQEECYTLMIEAHHLADKYQCPVFFLTDLNLSEGRKVVPESFFGQQAVRIDRSTLVRESDLRRDGSYKRFALTPSGISPRLVPGTVGGVIKVTGSEHDERGFVSTDPAIRKAMMEKRARKMEVYLNEDAKPPQVFGKPEGKPVLVGWGSTRPLLQEAQQRLRARGVETAVVHFTHLWPFHTAAAKPLLEKASAVIAVEQNFSGQFADVIQTYCLIPVRRIVKYNGLPIYPSDVVGGVEQILRSGAQHVRVGVEAPAPVKVSEGD</sequence>
<dbReference type="InterPro" id="IPR022367">
    <property type="entry name" value="2-oxoacid/accept_OxRdtase_asu"/>
</dbReference>
<dbReference type="GO" id="GO:0006979">
    <property type="term" value="P:response to oxidative stress"/>
    <property type="evidence" value="ECO:0007669"/>
    <property type="project" value="TreeGrafter"/>
</dbReference>
<dbReference type="Pfam" id="PF01558">
    <property type="entry name" value="POR"/>
    <property type="match status" value="1"/>
</dbReference>
<dbReference type="CDD" id="cd07034">
    <property type="entry name" value="TPP_PYR_PFOR_IOR-alpha_like"/>
    <property type="match status" value="1"/>
</dbReference>
<dbReference type="InterPro" id="IPR002880">
    <property type="entry name" value="Pyrv_Fd/Flavodoxin_OxRdtase_N"/>
</dbReference>
<evidence type="ECO:0000256" key="1">
    <source>
        <dbReference type="ARBA" id="ARBA00023002"/>
    </source>
</evidence>
<feature type="domain" description="Transketolase C-terminal" evidence="4">
    <location>
        <begin position="541"/>
        <end position="609"/>
    </location>
</feature>
<dbReference type="SUPFAM" id="SSF52922">
    <property type="entry name" value="TK C-terminal domain-like"/>
    <property type="match status" value="1"/>
</dbReference>
<dbReference type="Proteomes" id="UP000318834">
    <property type="component" value="Unassembled WGS sequence"/>
</dbReference>
<organism evidence="5 6">
    <name type="scientific">Candidatus Segetimicrobium genomatis</name>
    <dbReference type="NCBI Taxonomy" id="2569760"/>
    <lineage>
        <taxon>Bacteria</taxon>
        <taxon>Bacillati</taxon>
        <taxon>Candidatus Sysuimicrobiota</taxon>
        <taxon>Candidatus Sysuimicrobiia</taxon>
        <taxon>Candidatus Sysuimicrobiales</taxon>
        <taxon>Candidatus Segetimicrobiaceae</taxon>
        <taxon>Candidatus Segetimicrobium</taxon>
    </lineage>
</organism>
<dbReference type="Gene3D" id="3.40.920.10">
    <property type="entry name" value="Pyruvate-ferredoxin oxidoreductase, PFOR, domain III"/>
    <property type="match status" value="1"/>
</dbReference>
<evidence type="ECO:0000259" key="4">
    <source>
        <dbReference type="Pfam" id="PF02780"/>
    </source>
</evidence>
<dbReference type="Pfam" id="PF02780">
    <property type="entry name" value="Transketolase_C"/>
    <property type="match status" value="1"/>
</dbReference>
<evidence type="ECO:0000259" key="2">
    <source>
        <dbReference type="Pfam" id="PF01558"/>
    </source>
</evidence>
<dbReference type="FunFam" id="3.40.50.970:FF:000022">
    <property type="entry name" value="2-oxoglutarate ferredoxin oxidoreductase alpha subunit"/>
    <property type="match status" value="1"/>
</dbReference>
<feature type="domain" description="Pyruvate flavodoxin/ferredoxin oxidoreductase pyrimidine binding" evidence="3">
    <location>
        <begin position="272"/>
        <end position="504"/>
    </location>
</feature>
<dbReference type="NCBIfam" id="TIGR03710">
    <property type="entry name" value="OAFO_sf"/>
    <property type="match status" value="1"/>
</dbReference>
<keyword evidence="1" id="KW-0560">Oxidoreductase</keyword>
<dbReference type="GO" id="GO:0016903">
    <property type="term" value="F:oxidoreductase activity, acting on the aldehyde or oxo group of donors"/>
    <property type="evidence" value="ECO:0007669"/>
    <property type="project" value="InterPro"/>
</dbReference>
<dbReference type="PANTHER" id="PTHR32154:SF20">
    <property type="entry name" value="2-OXOGLUTARATE OXIDOREDUCTASE SUBUNIT KORA"/>
    <property type="match status" value="1"/>
</dbReference>
<comment type="caution">
    <text evidence="5">The sequence shown here is derived from an EMBL/GenBank/DDBJ whole genome shotgun (WGS) entry which is preliminary data.</text>
</comment>
<dbReference type="Gene3D" id="3.40.50.970">
    <property type="match status" value="1"/>
</dbReference>
<dbReference type="InterPro" id="IPR050722">
    <property type="entry name" value="Pyruvate:ferred/Flavod_OxRd"/>
</dbReference>
<reference evidence="5 6" key="1">
    <citation type="journal article" date="2019" name="Nat. Microbiol.">
        <title>Mediterranean grassland soil C-N compound turnover is dependent on rainfall and depth, and is mediated by genomically divergent microorganisms.</title>
        <authorList>
            <person name="Diamond S."/>
            <person name="Andeer P.F."/>
            <person name="Li Z."/>
            <person name="Crits-Christoph A."/>
            <person name="Burstein D."/>
            <person name="Anantharaman K."/>
            <person name="Lane K.R."/>
            <person name="Thomas B.C."/>
            <person name="Pan C."/>
            <person name="Northen T.R."/>
            <person name="Banfield J.F."/>
        </authorList>
    </citation>
    <scope>NUCLEOTIDE SEQUENCE [LARGE SCALE GENOMIC DNA]</scope>
    <source>
        <strain evidence="5">NP_8</strain>
    </source>
</reference>
<dbReference type="InterPro" id="IPR019752">
    <property type="entry name" value="Pyrv/ketoisovalerate_OxRed_cat"/>
</dbReference>
<evidence type="ECO:0000259" key="3">
    <source>
        <dbReference type="Pfam" id="PF01855"/>
    </source>
</evidence>
<dbReference type="SUPFAM" id="SSF52518">
    <property type="entry name" value="Thiamin diphosphate-binding fold (THDP-binding)"/>
    <property type="match status" value="1"/>
</dbReference>
<name>A0A537INF6_9BACT</name>
<accession>A0A537INF6</accession>
<feature type="domain" description="Pyruvate/ketoisovalerate oxidoreductase catalytic" evidence="2">
    <location>
        <begin position="53"/>
        <end position="233"/>
    </location>
</feature>
<dbReference type="InterPro" id="IPR009014">
    <property type="entry name" value="Transketo_C/PFOR_II"/>
</dbReference>
<dbReference type="EMBL" id="VBAP01000080">
    <property type="protein sequence ID" value="TMI72819.1"/>
    <property type="molecule type" value="Genomic_DNA"/>
</dbReference>
<proteinExistence type="predicted"/>
<dbReference type="AlphaFoldDB" id="A0A537INF6"/>